<dbReference type="SUPFAM" id="SSF53756">
    <property type="entry name" value="UDP-Glycosyltransferase/glycogen phosphorylase"/>
    <property type="match status" value="1"/>
</dbReference>
<dbReference type="EMBL" id="JAMPKK010000030">
    <property type="protein sequence ID" value="MEP0865677.1"/>
    <property type="molecule type" value="Genomic_DNA"/>
</dbReference>
<evidence type="ECO:0000259" key="1">
    <source>
        <dbReference type="Pfam" id="PF00534"/>
    </source>
</evidence>
<keyword evidence="4" id="KW-1185">Reference proteome</keyword>
<keyword evidence="3" id="KW-0808">Transferase</keyword>
<evidence type="ECO:0000259" key="2">
    <source>
        <dbReference type="Pfam" id="PF13579"/>
    </source>
</evidence>
<comment type="caution">
    <text evidence="3">The sequence shown here is derived from an EMBL/GenBank/DDBJ whole genome shotgun (WGS) entry which is preliminary data.</text>
</comment>
<dbReference type="InterPro" id="IPR028098">
    <property type="entry name" value="Glyco_trans_4-like_N"/>
</dbReference>
<proteinExistence type="predicted"/>
<protein>
    <submittedName>
        <fullName evidence="3">Glycosyltransferase</fullName>
        <ecNumber evidence="3">2.4.-.-</ecNumber>
    </submittedName>
</protein>
<accession>A0ABV0JQG1</accession>
<feature type="domain" description="Glycosyltransferase subfamily 4-like N-terminal" evidence="2">
    <location>
        <begin position="15"/>
        <end position="181"/>
    </location>
</feature>
<dbReference type="InterPro" id="IPR001296">
    <property type="entry name" value="Glyco_trans_1"/>
</dbReference>
<dbReference type="PANTHER" id="PTHR12526:SF637">
    <property type="entry name" value="GLYCOSYLTRANSFERASE EPSF-RELATED"/>
    <property type="match status" value="1"/>
</dbReference>
<keyword evidence="3" id="KW-0328">Glycosyltransferase</keyword>
<dbReference type="GO" id="GO:0016757">
    <property type="term" value="F:glycosyltransferase activity"/>
    <property type="evidence" value="ECO:0007669"/>
    <property type="project" value="UniProtKB-KW"/>
</dbReference>
<dbReference type="Proteomes" id="UP001442494">
    <property type="component" value="Unassembled WGS sequence"/>
</dbReference>
<dbReference type="Gene3D" id="3.40.50.2000">
    <property type="entry name" value="Glycogen Phosphorylase B"/>
    <property type="match status" value="2"/>
</dbReference>
<dbReference type="CDD" id="cd03821">
    <property type="entry name" value="GT4_Bme6-like"/>
    <property type="match status" value="1"/>
</dbReference>
<dbReference type="Pfam" id="PF13579">
    <property type="entry name" value="Glyco_trans_4_4"/>
    <property type="match status" value="1"/>
</dbReference>
<feature type="domain" description="Glycosyl transferase family 1" evidence="1">
    <location>
        <begin position="202"/>
        <end position="365"/>
    </location>
</feature>
<organism evidence="3 4">
    <name type="scientific">Funiculus sociatus GB2-A5</name>
    <dbReference type="NCBI Taxonomy" id="2933946"/>
    <lineage>
        <taxon>Bacteria</taxon>
        <taxon>Bacillati</taxon>
        <taxon>Cyanobacteriota</taxon>
        <taxon>Cyanophyceae</taxon>
        <taxon>Coleofasciculales</taxon>
        <taxon>Coleofasciculaceae</taxon>
        <taxon>Funiculus</taxon>
    </lineage>
</organism>
<dbReference type="EC" id="2.4.-.-" evidence="3"/>
<gene>
    <name evidence="3" type="ORF">NDI37_14500</name>
</gene>
<dbReference type="RefSeq" id="WP_190419335.1">
    <property type="nucleotide sequence ID" value="NZ_JAMPKK010000030.1"/>
</dbReference>
<name>A0ABV0JQG1_9CYAN</name>
<dbReference type="PANTHER" id="PTHR12526">
    <property type="entry name" value="GLYCOSYLTRANSFERASE"/>
    <property type="match status" value="1"/>
</dbReference>
<evidence type="ECO:0000313" key="4">
    <source>
        <dbReference type="Proteomes" id="UP001442494"/>
    </source>
</evidence>
<sequence length="391" mass="43804">MKVLHVIPSIAPVHGGASRAILEMTKALQEQGVKAEIVTTNDNGSDLLDVPLQKCIEYEQVPVWFFPRFSPPIASVRGFVFSSQLTTWLWRHIAEYNIIHVYGMFSYVSTLAMAIARIKNIPYIIRPQGQLGEWALQQRTFKKQIYITLIQRANLNCSRAVHFTSEQEQEETSKLNFKSASFVLRNGLFTPPPIPEAGYKLRQLLKVPEDEPVILFLSRLHPKKGLDYLIPALGKVANRRFTFVVAGSGSPEYEDTIDTLLVSAGIRDRTYRAGFVSGEMKDLLLQGADLFALTSYSENFGIAVLEAMAAGKPVLATSGVALASVVKQYQLGYVAQLDVEAIAQFVQDFLNSPQQAKEMGDRARKLIAEQYTWERIATKMVEIYTDILIPK</sequence>
<evidence type="ECO:0000313" key="3">
    <source>
        <dbReference type="EMBL" id="MEP0865677.1"/>
    </source>
</evidence>
<reference evidence="3 4" key="1">
    <citation type="submission" date="2022-04" db="EMBL/GenBank/DDBJ databases">
        <title>Positive selection, recombination, and allopatry shape intraspecific diversity of widespread and dominant cyanobacteria.</title>
        <authorList>
            <person name="Wei J."/>
            <person name="Shu W."/>
            <person name="Hu C."/>
        </authorList>
    </citation>
    <scope>NUCLEOTIDE SEQUENCE [LARGE SCALE GENOMIC DNA]</scope>
    <source>
        <strain evidence="3 4">GB2-A5</strain>
    </source>
</reference>
<dbReference type="Pfam" id="PF00534">
    <property type="entry name" value="Glycos_transf_1"/>
    <property type="match status" value="1"/>
</dbReference>